<evidence type="ECO:0000313" key="5">
    <source>
        <dbReference type="Proteomes" id="UP001139354"/>
    </source>
</evidence>
<dbReference type="Gene3D" id="3.30.1330.120">
    <property type="entry name" value="2-methylcitrate dehydratase PrpD"/>
    <property type="match status" value="1"/>
</dbReference>
<dbReference type="InterPro" id="IPR045336">
    <property type="entry name" value="MmgE_PrpD_N"/>
</dbReference>
<evidence type="ECO:0000259" key="2">
    <source>
        <dbReference type="Pfam" id="PF03972"/>
    </source>
</evidence>
<dbReference type="PANTHER" id="PTHR16943">
    <property type="entry name" value="2-METHYLCITRATE DEHYDRATASE-RELATED"/>
    <property type="match status" value="1"/>
</dbReference>
<accession>A0A9X1LWV8</accession>
<dbReference type="GO" id="GO:0016829">
    <property type="term" value="F:lyase activity"/>
    <property type="evidence" value="ECO:0007669"/>
    <property type="project" value="InterPro"/>
</dbReference>
<organism evidence="4 5">
    <name type="scientific">Microbacterium allomyrinae</name>
    <dbReference type="NCBI Taxonomy" id="2830666"/>
    <lineage>
        <taxon>Bacteria</taxon>
        <taxon>Bacillati</taxon>
        <taxon>Actinomycetota</taxon>
        <taxon>Actinomycetes</taxon>
        <taxon>Micrococcales</taxon>
        <taxon>Microbacteriaceae</taxon>
        <taxon>Microbacterium</taxon>
    </lineage>
</organism>
<dbReference type="EMBL" id="JAGTTN010000004">
    <property type="protein sequence ID" value="MCC2033186.1"/>
    <property type="molecule type" value="Genomic_DNA"/>
</dbReference>
<keyword evidence="5" id="KW-1185">Reference proteome</keyword>
<dbReference type="InterPro" id="IPR042188">
    <property type="entry name" value="MmgE/PrpD_sf_2"/>
</dbReference>
<dbReference type="InterPro" id="IPR005656">
    <property type="entry name" value="MmgE_PrpD"/>
</dbReference>
<dbReference type="Pfam" id="PF19305">
    <property type="entry name" value="MmgE_PrpD_C"/>
    <property type="match status" value="1"/>
</dbReference>
<feature type="domain" description="MmgE/PrpD C-terminal" evidence="3">
    <location>
        <begin position="267"/>
        <end position="428"/>
    </location>
</feature>
<dbReference type="SUPFAM" id="SSF103378">
    <property type="entry name" value="2-methylcitrate dehydratase PrpD"/>
    <property type="match status" value="1"/>
</dbReference>
<comment type="caution">
    <text evidence="4">The sequence shown here is derived from an EMBL/GenBank/DDBJ whole genome shotgun (WGS) entry which is preliminary data.</text>
</comment>
<dbReference type="RefSeq" id="WP_229385152.1">
    <property type="nucleotide sequence ID" value="NZ_JAGTTN010000004.1"/>
</dbReference>
<dbReference type="InterPro" id="IPR036148">
    <property type="entry name" value="MmgE/PrpD_sf"/>
</dbReference>
<proteinExistence type="inferred from homology"/>
<gene>
    <name evidence="4" type="ORF">KEC57_13450</name>
</gene>
<dbReference type="Proteomes" id="UP001139354">
    <property type="component" value="Unassembled WGS sequence"/>
</dbReference>
<comment type="similarity">
    <text evidence="1">Belongs to the PrpD family.</text>
</comment>
<feature type="domain" description="MmgE/PrpD N-terminal" evidence="2">
    <location>
        <begin position="6"/>
        <end position="247"/>
    </location>
</feature>
<sequence length="460" mass="47439">MVTAAERFGEFVAGIGLPSIPEPVQATAALHALDTLGCGLAAFALDAAPYATALLEAGTRGPSTGIGSGALPARDAAFLNGTLCHALDFDDTHPTSVVHVSAVIVPAALAAAQAAGATGADLLAALVAGNEVSTRVGAAGSGEFHARGLHPTGVCGVFGATAAAARAGRLDSRRTADALGIAGSMAAGLLEFLADGSQTKQLHAGWAAQSGLAAARLAARGATGPRTVFEGDRGFFAAYLNGFDVDLEALEGLGDRWATSEIAYKPYPACHYTHAPVDALAHLMDAEGLRVDDVERIVGLTDVVGVGLVCEPASAKVLPRTPYDAKFSLPWALAYRLVHGRLDVTSFTPDALADPRVRELTPRIGYELRQYAPTPDAFGGGARVYTRDGRVLEHELRYQRGGAENPLSEAAILEKYRTNAGLALPSEALRALEHALLGLAEAPDLRFADVLAAAHSGVDS</sequence>
<dbReference type="Gene3D" id="1.10.4100.10">
    <property type="entry name" value="2-methylcitrate dehydratase PrpD"/>
    <property type="match status" value="1"/>
</dbReference>
<evidence type="ECO:0000256" key="1">
    <source>
        <dbReference type="ARBA" id="ARBA00006174"/>
    </source>
</evidence>
<dbReference type="PANTHER" id="PTHR16943:SF8">
    <property type="entry name" value="2-METHYLCITRATE DEHYDRATASE"/>
    <property type="match status" value="1"/>
</dbReference>
<dbReference type="AlphaFoldDB" id="A0A9X1LWV8"/>
<evidence type="ECO:0000313" key="4">
    <source>
        <dbReference type="EMBL" id="MCC2033186.1"/>
    </source>
</evidence>
<evidence type="ECO:0000259" key="3">
    <source>
        <dbReference type="Pfam" id="PF19305"/>
    </source>
</evidence>
<dbReference type="InterPro" id="IPR045337">
    <property type="entry name" value="MmgE_PrpD_C"/>
</dbReference>
<dbReference type="Pfam" id="PF03972">
    <property type="entry name" value="MmgE_PrpD_N"/>
    <property type="match status" value="1"/>
</dbReference>
<name>A0A9X1LWV8_9MICO</name>
<protein>
    <submittedName>
        <fullName evidence="4">MmgE/PrpD family protein</fullName>
    </submittedName>
</protein>
<reference evidence="4" key="1">
    <citation type="submission" date="2021-04" db="EMBL/GenBank/DDBJ databases">
        <title>Microbacterium tenobrionis sp. nov. and Microbacterium allomyrinae sp. nov., isolated from larvae of Tenobrio molitor and Allomyrina dichotoma, respectively.</title>
        <authorList>
            <person name="Lee S.D."/>
        </authorList>
    </citation>
    <scope>NUCLEOTIDE SEQUENCE</scope>
    <source>
        <strain evidence="4">BWT-G7</strain>
    </source>
</reference>
<dbReference type="InterPro" id="IPR042183">
    <property type="entry name" value="MmgE/PrpD_sf_1"/>
</dbReference>